<dbReference type="Pfam" id="PF02636">
    <property type="entry name" value="Methyltransf_28"/>
    <property type="match status" value="1"/>
</dbReference>
<dbReference type="EMBL" id="UOEM01000049">
    <property type="protein sequence ID" value="VAW12610.1"/>
    <property type="molecule type" value="Genomic_DNA"/>
</dbReference>
<dbReference type="InterPro" id="IPR029063">
    <property type="entry name" value="SAM-dependent_MTases_sf"/>
</dbReference>
<dbReference type="InterPro" id="IPR003788">
    <property type="entry name" value="NDUFAF7"/>
</dbReference>
<proteinExistence type="predicted"/>
<comment type="subcellular location">
    <subcellularLocation>
        <location evidence="1">Mitochondrion</location>
    </subcellularLocation>
</comment>
<reference evidence="5" key="1">
    <citation type="submission" date="2018-06" db="EMBL/GenBank/DDBJ databases">
        <authorList>
            <person name="Zhirakovskaya E."/>
        </authorList>
    </citation>
    <scope>NUCLEOTIDE SEQUENCE</scope>
</reference>
<gene>
    <name evidence="5" type="ORF">MNBD_ALPHA09-1873</name>
</gene>
<dbReference type="InterPro" id="IPR038375">
    <property type="entry name" value="NDUFAF7_sf"/>
</dbReference>
<evidence type="ECO:0000256" key="3">
    <source>
        <dbReference type="ARBA" id="ARBA00022679"/>
    </source>
</evidence>
<name>A0A3B0T6X4_9ZZZZ</name>
<evidence type="ECO:0000313" key="5">
    <source>
        <dbReference type="EMBL" id="VAW12610.1"/>
    </source>
</evidence>
<keyword evidence="2 5" id="KW-0489">Methyltransferase</keyword>
<evidence type="ECO:0000256" key="2">
    <source>
        <dbReference type="ARBA" id="ARBA00022603"/>
    </source>
</evidence>
<evidence type="ECO:0000256" key="1">
    <source>
        <dbReference type="ARBA" id="ARBA00004173"/>
    </source>
</evidence>
<accession>A0A3B0T6X4</accession>
<dbReference type="PANTHER" id="PTHR12049:SF7">
    <property type="entry name" value="PROTEIN ARGININE METHYLTRANSFERASE NDUFAF7, MITOCHONDRIAL"/>
    <property type="match status" value="1"/>
</dbReference>
<dbReference type="SUPFAM" id="SSF53335">
    <property type="entry name" value="S-adenosyl-L-methionine-dependent methyltransferases"/>
    <property type="match status" value="1"/>
</dbReference>
<keyword evidence="4" id="KW-0496">Mitochondrion</keyword>
<dbReference type="GO" id="GO:0032259">
    <property type="term" value="P:methylation"/>
    <property type="evidence" value="ECO:0007669"/>
    <property type="project" value="UniProtKB-KW"/>
</dbReference>
<keyword evidence="3 5" id="KW-0808">Transferase</keyword>
<sequence>MTGTGTPLTAVITAEIETGGPMSVARYMGLALGHPAHGYYMTGEPFGARGDFVTAPEISQMFGELIGLWCADTWSKMAIDGPVMLAELGPGRGTLMADALRAARASPAFLQAADIHLVETSPALRRRQEKTLATWRKPIHWHDRFEDLPHGPLLVIANELFDALPAHQFEVRDGVWHERCVVLAPEGGLAMALSPDPVPPGIVPADFAASPKGSIFEVAPIRERLAGAIAARLVAHGGAGLIIDYGHGSPGLGDTLQAVSAHEYADPLAAPGEADITTHVDFSALVRAATDAGAIALGPIEMGPFLSALGVQTRAAALKSSAPAATAADIDTALHRLTAAEQMGSLFKVLVLTGPGGPVPAPFA</sequence>
<dbReference type="GO" id="GO:0005739">
    <property type="term" value="C:mitochondrion"/>
    <property type="evidence" value="ECO:0007669"/>
    <property type="project" value="UniProtKB-SubCell"/>
</dbReference>
<dbReference type="AlphaFoldDB" id="A0A3B0T6X4"/>
<dbReference type="GO" id="GO:0035243">
    <property type="term" value="F:protein-arginine omega-N symmetric methyltransferase activity"/>
    <property type="evidence" value="ECO:0007669"/>
    <property type="project" value="TreeGrafter"/>
</dbReference>
<organism evidence="5">
    <name type="scientific">hydrothermal vent metagenome</name>
    <dbReference type="NCBI Taxonomy" id="652676"/>
    <lineage>
        <taxon>unclassified sequences</taxon>
        <taxon>metagenomes</taxon>
        <taxon>ecological metagenomes</taxon>
    </lineage>
</organism>
<dbReference type="Gene3D" id="3.40.50.12710">
    <property type="match status" value="1"/>
</dbReference>
<protein>
    <submittedName>
        <fullName evidence="5">SAM-dependent methyltransferase, MidA</fullName>
    </submittedName>
</protein>
<evidence type="ECO:0000256" key="4">
    <source>
        <dbReference type="ARBA" id="ARBA00023128"/>
    </source>
</evidence>
<dbReference type="PANTHER" id="PTHR12049">
    <property type="entry name" value="PROTEIN ARGININE METHYLTRANSFERASE NDUFAF7, MITOCHONDRIAL"/>
    <property type="match status" value="1"/>
</dbReference>